<feature type="region of interest" description="Disordered" evidence="1">
    <location>
        <begin position="261"/>
        <end position="361"/>
    </location>
</feature>
<evidence type="ECO:0000313" key="3">
    <source>
        <dbReference type="Proteomes" id="UP001200034"/>
    </source>
</evidence>
<dbReference type="EMBL" id="JAJJHW010000095">
    <property type="protein sequence ID" value="KAH8387999.1"/>
    <property type="molecule type" value="Genomic_DNA"/>
</dbReference>
<evidence type="ECO:0000256" key="1">
    <source>
        <dbReference type="SAM" id="MobiDB-lite"/>
    </source>
</evidence>
<feature type="region of interest" description="Disordered" evidence="1">
    <location>
        <begin position="122"/>
        <end position="248"/>
    </location>
</feature>
<accession>A0AAD4KCC8</accession>
<protein>
    <submittedName>
        <fullName evidence="2">Uncharacterized protein</fullName>
    </submittedName>
</protein>
<evidence type="ECO:0000313" key="2">
    <source>
        <dbReference type="EMBL" id="KAH8387999.1"/>
    </source>
</evidence>
<gene>
    <name evidence="2" type="ORF">KR093_010832</name>
</gene>
<sequence length="390" mass="41988">MTMPAYDASLARTQLWNVTPPELESNSYPANNTRRQRGEFLDDVSLRRTQSFPCVSSQQQIGGDTANELYYVDADADVDVDCSCPREMLGDVSAPSYASNLSGPHRSCVLLWADRSNGYDMPSENLDEMTPPNMFNSTRGDDYTAANSNSNSNANSNSKRGRSRGMPEQRQNFARSTANGEDNAAAGNGGTVGDFNDPPCQCPASQMSVKSLNNSNSQMRQNASDKQSPYAGKSTSQQNHPMEGDARGAVGKKEVTIVEAAGPNNDDCDYENINDISMPDLQGSQNASEPTYGPSLPASSYSNISCNPRPNQQVGYNYAPPAQMSAAASGRSGGQLATPQPLRGAQQSSGQKCVGGSRARCCCSNNCRRYRKSRQIAKNRNASGDDSKRE</sequence>
<dbReference type="AlphaFoldDB" id="A0AAD4KCC8"/>
<reference evidence="2" key="1">
    <citation type="journal article" date="2021" name="Mol. Ecol. Resour.">
        <title>Phylogenomic analyses of the genus Drosophila reveals genomic signals of climate adaptation.</title>
        <authorList>
            <person name="Li F."/>
            <person name="Rane R.V."/>
            <person name="Luria V."/>
            <person name="Xiong Z."/>
            <person name="Chen J."/>
            <person name="Li Z."/>
            <person name="Catullo R.A."/>
            <person name="Griffin P.C."/>
            <person name="Schiffer M."/>
            <person name="Pearce S."/>
            <person name="Lee S.F."/>
            <person name="McElroy K."/>
            <person name="Stocker A."/>
            <person name="Shirriffs J."/>
            <person name="Cockerell F."/>
            <person name="Coppin C."/>
            <person name="Sgro C.M."/>
            <person name="Karger A."/>
            <person name="Cain J.W."/>
            <person name="Weber J.A."/>
            <person name="Santpere G."/>
            <person name="Kirschner M.W."/>
            <person name="Hoffmann A.A."/>
            <person name="Oakeshott J.G."/>
            <person name="Zhang G."/>
        </authorList>
    </citation>
    <scope>NUCLEOTIDE SEQUENCE</scope>
    <source>
        <strain evidence="2">BGI-SZ-2011g</strain>
    </source>
</reference>
<keyword evidence="3" id="KW-1185">Reference proteome</keyword>
<feature type="compositionally biased region" description="Polar residues" evidence="1">
    <location>
        <begin position="203"/>
        <end position="240"/>
    </location>
</feature>
<organism evidence="2 3">
    <name type="scientific">Drosophila rubida</name>
    <dbReference type="NCBI Taxonomy" id="30044"/>
    <lineage>
        <taxon>Eukaryota</taxon>
        <taxon>Metazoa</taxon>
        <taxon>Ecdysozoa</taxon>
        <taxon>Arthropoda</taxon>
        <taxon>Hexapoda</taxon>
        <taxon>Insecta</taxon>
        <taxon>Pterygota</taxon>
        <taxon>Neoptera</taxon>
        <taxon>Endopterygota</taxon>
        <taxon>Diptera</taxon>
        <taxon>Brachycera</taxon>
        <taxon>Muscomorpha</taxon>
        <taxon>Ephydroidea</taxon>
        <taxon>Drosophilidae</taxon>
        <taxon>Drosophila</taxon>
    </lineage>
</organism>
<feature type="compositionally biased region" description="Low complexity" evidence="1">
    <location>
        <begin position="145"/>
        <end position="158"/>
    </location>
</feature>
<dbReference type="Proteomes" id="UP001200034">
    <property type="component" value="Unassembled WGS sequence"/>
</dbReference>
<feature type="compositionally biased region" description="Polar residues" evidence="1">
    <location>
        <begin position="297"/>
        <end position="315"/>
    </location>
</feature>
<name>A0AAD4KCC8_9MUSC</name>
<proteinExistence type="predicted"/>
<comment type="caution">
    <text evidence="2">The sequence shown here is derived from an EMBL/GenBank/DDBJ whole genome shotgun (WGS) entry which is preliminary data.</text>
</comment>